<dbReference type="EMBL" id="QJKJ01005093">
    <property type="protein sequence ID" value="RDX91537.1"/>
    <property type="molecule type" value="Genomic_DNA"/>
</dbReference>
<feature type="compositionally biased region" description="Basic and acidic residues" evidence="1">
    <location>
        <begin position="156"/>
        <end position="173"/>
    </location>
</feature>
<accession>A0A371GLV4</accession>
<gene>
    <name evidence="2" type="ORF">CR513_26466</name>
</gene>
<reference evidence="2" key="1">
    <citation type="submission" date="2018-05" db="EMBL/GenBank/DDBJ databases">
        <title>Draft genome of Mucuna pruriens seed.</title>
        <authorList>
            <person name="Nnadi N.E."/>
            <person name="Vos R."/>
            <person name="Hasami M.H."/>
            <person name="Devisetty U.K."/>
            <person name="Aguiy J.C."/>
        </authorList>
    </citation>
    <scope>NUCLEOTIDE SEQUENCE [LARGE SCALE GENOMIC DNA]</scope>
    <source>
        <strain evidence="2">JCA_2017</strain>
    </source>
</reference>
<evidence type="ECO:0000313" key="3">
    <source>
        <dbReference type="Proteomes" id="UP000257109"/>
    </source>
</evidence>
<proteinExistence type="predicted"/>
<organism evidence="2 3">
    <name type="scientific">Mucuna pruriens</name>
    <name type="common">Velvet bean</name>
    <name type="synonym">Dolichos pruriens</name>
    <dbReference type="NCBI Taxonomy" id="157652"/>
    <lineage>
        <taxon>Eukaryota</taxon>
        <taxon>Viridiplantae</taxon>
        <taxon>Streptophyta</taxon>
        <taxon>Embryophyta</taxon>
        <taxon>Tracheophyta</taxon>
        <taxon>Spermatophyta</taxon>
        <taxon>Magnoliopsida</taxon>
        <taxon>eudicotyledons</taxon>
        <taxon>Gunneridae</taxon>
        <taxon>Pentapetalae</taxon>
        <taxon>rosids</taxon>
        <taxon>fabids</taxon>
        <taxon>Fabales</taxon>
        <taxon>Fabaceae</taxon>
        <taxon>Papilionoideae</taxon>
        <taxon>50 kb inversion clade</taxon>
        <taxon>NPAAA clade</taxon>
        <taxon>indigoferoid/millettioid clade</taxon>
        <taxon>Phaseoleae</taxon>
        <taxon>Mucuna</taxon>
    </lineage>
</organism>
<sequence length="209" mass="23547">MDVTFHETQSFFVGPPLQGESYLEVESIIESLPFPTQDVQVQVQEVMPTQDVQVQVQKVTKPTLVLEQVQMSELNVSILDNSIEDQVQLFEPEVSIPNNSIEDVTDDMPIALRKGKRSCVKYPISQFVRTDHLSVQHQSFIAVIDAIKTPTSVQESLKDENSSNERRDGGCKSDGTLERYKARLVAKGYTQTYGIDYEETFALVAKMNT</sequence>
<feature type="non-terminal residue" evidence="2">
    <location>
        <position position="1"/>
    </location>
</feature>
<feature type="non-terminal residue" evidence="2">
    <location>
        <position position="209"/>
    </location>
</feature>
<feature type="region of interest" description="Disordered" evidence="1">
    <location>
        <begin position="154"/>
        <end position="173"/>
    </location>
</feature>
<evidence type="ECO:0000313" key="2">
    <source>
        <dbReference type="EMBL" id="RDX91537.1"/>
    </source>
</evidence>
<evidence type="ECO:0008006" key="4">
    <source>
        <dbReference type="Google" id="ProtNLM"/>
    </source>
</evidence>
<dbReference type="Proteomes" id="UP000257109">
    <property type="component" value="Unassembled WGS sequence"/>
</dbReference>
<dbReference type="OrthoDB" id="1917367at2759"/>
<dbReference type="AlphaFoldDB" id="A0A371GLV4"/>
<protein>
    <recommendedName>
        <fullName evidence="4">Reverse transcriptase Ty1/copia-type domain-containing protein</fullName>
    </recommendedName>
</protein>
<keyword evidence="3" id="KW-1185">Reference proteome</keyword>
<evidence type="ECO:0000256" key="1">
    <source>
        <dbReference type="SAM" id="MobiDB-lite"/>
    </source>
</evidence>
<name>A0A371GLV4_MUCPR</name>
<comment type="caution">
    <text evidence="2">The sequence shown here is derived from an EMBL/GenBank/DDBJ whole genome shotgun (WGS) entry which is preliminary data.</text>
</comment>